<evidence type="ECO:0000313" key="3">
    <source>
        <dbReference type="Proteomes" id="UP000694864"/>
    </source>
</evidence>
<feature type="region of interest" description="Disordered" evidence="1">
    <location>
        <begin position="135"/>
        <end position="156"/>
    </location>
</feature>
<dbReference type="RefSeq" id="XP_010430637.1">
    <property type="nucleotide sequence ID" value="XM_010432335.1"/>
</dbReference>
<dbReference type="PANTHER" id="PTHR47864:SF8">
    <property type="entry name" value="MYB_SANT-LIKE DOMAIN-CONTAINING PROTEIN"/>
    <property type="match status" value="1"/>
</dbReference>
<protein>
    <submittedName>
        <fullName evidence="4">Uncharacterized protein At2g29880-like</fullName>
    </submittedName>
</protein>
<name>A0ABM0TSM4_CAMSA</name>
<organism evidence="3 4">
    <name type="scientific">Camelina sativa</name>
    <name type="common">False flax</name>
    <name type="synonym">Myagrum sativum</name>
    <dbReference type="NCBI Taxonomy" id="90675"/>
    <lineage>
        <taxon>Eukaryota</taxon>
        <taxon>Viridiplantae</taxon>
        <taxon>Streptophyta</taxon>
        <taxon>Embryophyta</taxon>
        <taxon>Tracheophyta</taxon>
        <taxon>Spermatophyta</taxon>
        <taxon>Magnoliopsida</taxon>
        <taxon>eudicotyledons</taxon>
        <taxon>Gunneridae</taxon>
        <taxon>Pentapetalae</taxon>
        <taxon>rosids</taxon>
        <taxon>malvids</taxon>
        <taxon>Brassicales</taxon>
        <taxon>Brassicaceae</taxon>
        <taxon>Camelineae</taxon>
        <taxon>Camelina</taxon>
    </lineage>
</organism>
<gene>
    <name evidence="4" type="primary">LOC104714863</name>
</gene>
<keyword evidence="3" id="KW-1185">Reference proteome</keyword>
<proteinExistence type="predicted"/>
<dbReference type="InterPro" id="IPR024752">
    <property type="entry name" value="Myb/SANT-like_dom"/>
</dbReference>
<evidence type="ECO:0000256" key="1">
    <source>
        <dbReference type="SAM" id="MobiDB-lite"/>
    </source>
</evidence>
<evidence type="ECO:0000313" key="4">
    <source>
        <dbReference type="RefSeq" id="XP_010430637.1"/>
    </source>
</evidence>
<evidence type="ECO:0000259" key="2">
    <source>
        <dbReference type="Pfam" id="PF12776"/>
    </source>
</evidence>
<feature type="domain" description="Myb/SANT-like" evidence="2">
    <location>
        <begin position="2"/>
        <end position="39"/>
    </location>
</feature>
<reference evidence="4" key="2">
    <citation type="submission" date="2025-08" db="UniProtKB">
        <authorList>
            <consortium name="RefSeq"/>
        </authorList>
    </citation>
    <scope>IDENTIFICATION</scope>
    <source>
        <tissue evidence="4">Leaf</tissue>
    </source>
</reference>
<dbReference type="PANTHER" id="PTHR47864">
    <property type="entry name" value="TRANSMEMBRANE PROTEIN"/>
    <property type="match status" value="1"/>
</dbReference>
<dbReference type="Proteomes" id="UP000694864">
    <property type="component" value="Chromosome 9"/>
</dbReference>
<sequence>MKVLRGRYNGLAELFRLSSGFGWDPETKKFTARDEVWDDFLKAHSNKTYLCDESYEDFRDLHMIFSTNVATGKNAMGLGDVVAEDPYQVGDNEGINDSTRVQIEDDLEETTYEDTSVHEVFASLEKRREEKLSHRKKARTVALNSTKDSDEVNTMT</sequence>
<dbReference type="InterPro" id="IPR055314">
    <property type="entry name" value="At2g29880-like"/>
</dbReference>
<dbReference type="Pfam" id="PF12776">
    <property type="entry name" value="Myb_DNA-bind_3"/>
    <property type="match status" value="1"/>
</dbReference>
<dbReference type="GeneID" id="104714863"/>
<feature type="compositionally biased region" description="Polar residues" evidence="1">
    <location>
        <begin position="142"/>
        <end position="156"/>
    </location>
</feature>
<reference evidence="3" key="1">
    <citation type="journal article" date="2014" name="Nat. Commun.">
        <title>The emerging biofuel crop Camelina sativa retains a highly undifferentiated hexaploid genome structure.</title>
        <authorList>
            <person name="Kagale S."/>
            <person name="Koh C."/>
            <person name="Nixon J."/>
            <person name="Bollina V."/>
            <person name="Clarke W.E."/>
            <person name="Tuteja R."/>
            <person name="Spillane C."/>
            <person name="Robinson S.J."/>
            <person name="Links M.G."/>
            <person name="Clarke C."/>
            <person name="Higgins E.E."/>
            <person name="Huebert T."/>
            <person name="Sharpe A.G."/>
            <person name="Parkin I.A."/>
        </authorList>
    </citation>
    <scope>NUCLEOTIDE SEQUENCE [LARGE SCALE GENOMIC DNA]</scope>
    <source>
        <strain evidence="3">cv. DH55</strain>
    </source>
</reference>
<accession>A0ABM0TSM4</accession>